<organism evidence="9 10">
    <name type="scientific">Ogataea haglerorum</name>
    <dbReference type="NCBI Taxonomy" id="1937702"/>
    <lineage>
        <taxon>Eukaryota</taxon>
        <taxon>Fungi</taxon>
        <taxon>Dikarya</taxon>
        <taxon>Ascomycota</taxon>
        <taxon>Saccharomycotina</taxon>
        <taxon>Pichiomycetes</taxon>
        <taxon>Pichiales</taxon>
        <taxon>Pichiaceae</taxon>
        <taxon>Ogataea</taxon>
    </lineage>
</organism>
<evidence type="ECO:0000313" key="9">
    <source>
        <dbReference type="EMBL" id="KAG7764543.1"/>
    </source>
</evidence>
<dbReference type="PANTHER" id="PTHR47782">
    <property type="entry name" value="ZN(II)2CYS6 TRANSCRIPTION FACTOR (EUROFUNG)-RELATED"/>
    <property type="match status" value="1"/>
</dbReference>
<keyword evidence="2" id="KW-0479">Metal-binding</keyword>
<evidence type="ECO:0000313" key="10">
    <source>
        <dbReference type="Proteomes" id="UP000697297"/>
    </source>
</evidence>
<evidence type="ECO:0000256" key="3">
    <source>
        <dbReference type="ARBA" id="ARBA00022833"/>
    </source>
</evidence>
<feature type="region of interest" description="Disordered" evidence="8">
    <location>
        <begin position="213"/>
        <end position="235"/>
    </location>
</feature>
<evidence type="ECO:0000256" key="8">
    <source>
        <dbReference type="SAM" id="MobiDB-lite"/>
    </source>
</evidence>
<evidence type="ECO:0000256" key="1">
    <source>
        <dbReference type="ARBA" id="ARBA00004123"/>
    </source>
</evidence>
<dbReference type="InterPro" id="IPR052202">
    <property type="entry name" value="Yeast_MetPath_Reg"/>
</dbReference>
<dbReference type="CDD" id="cd12148">
    <property type="entry name" value="fungal_TF_MHR"/>
    <property type="match status" value="1"/>
</dbReference>
<feature type="compositionally biased region" description="Basic and acidic residues" evidence="8">
    <location>
        <begin position="213"/>
        <end position="226"/>
    </location>
</feature>
<proteinExistence type="predicted"/>
<keyword evidence="10" id="KW-1185">Reference proteome</keyword>
<keyword evidence="4" id="KW-0805">Transcription regulation</keyword>
<comment type="caution">
    <text evidence="9">The sequence shown here is derived from an EMBL/GenBank/DDBJ whole genome shotgun (WGS) entry which is preliminary data.</text>
</comment>
<keyword evidence="5" id="KW-0238">DNA-binding</keyword>
<name>A0ABQ7RFA5_9ASCO</name>
<sequence length="416" mass="45911">MASTLNIVQPKQSPKSDSPAPEHERLLPEVLLDQREPPGVPDKEALFVLFEKYRASQNVYGILNLQLFTECCDLYLSQRPPPAHAELVIRMMLSIAYTALHQSSRQALFSSLSTQSFDRAIQLYKQVLTTDTYNDWMLISTLMLLEHSLVNPGNPIVWYLVGIAVGFCARERYYSAELPLTNLQKRLFWTTYAFDRVVNHTLGRVPQLRLQDAHHAEQGHQHDVPPDRAVLGGPGLGSHAGAGAVEAERVAPAAGPAVPELDPVRLPHVQGEHFPAVSRGAAAVAGDAREVCAQHVVLAQGVRGHDPEPHRRQHVDLDALAVCLVHHVLLLRAHAAAAAAAALESRHGPRLEPHVLHFHGDVRALGQRRGLSGHHPAVCRGDDGARARRRRAVLAQQRLRSQRRRPPVHIAGQPQL</sequence>
<evidence type="ECO:0000256" key="4">
    <source>
        <dbReference type="ARBA" id="ARBA00023015"/>
    </source>
</evidence>
<feature type="compositionally biased region" description="Polar residues" evidence="8">
    <location>
        <begin position="1"/>
        <end position="16"/>
    </location>
</feature>
<dbReference type="PANTHER" id="PTHR47782:SF12">
    <property type="entry name" value="ZN(II)2CYS6 TRANSCRIPTION FACTOR (EUROFUNG)"/>
    <property type="match status" value="1"/>
</dbReference>
<dbReference type="Proteomes" id="UP000697297">
    <property type="component" value="Unassembled WGS sequence"/>
</dbReference>
<evidence type="ECO:0000256" key="5">
    <source>
        <dbReference type="ARBA" id="ARBA00023125"/>
    </source>
</evidence>
<keyword evidence="6" id="KW-0804">Transcription</keyword>
<protein>
    <recommendedName>
        <fullName evidence="11">Transcription factor domain-containing protein</fullName>
    </recommendedName>
</protein>
<keyword evidence="7" id="KW-0539">Nucleus</keyword>
<evidence type="ECO:0000256" key="6">
    <source>
        <dbReference type="ARBA" id="ARBA00023163"/>
    </source>
</evidence>
<evidence type="ECO:0000256" key="7">
    <source>
        <dbReference type="ARBA" id="ARBA00023242"/>
    </source>
</evidence>
<dbReference type="EMBL" id="JAHLUN010000008">
    <property type="protein sequence ID" value="KAG7764543.1"/>
    <property type="molecule type" value="Genomic_DNA"/>
</dbReference>
<reference evidence="9 10" key="1">
    <citation type="journal article" date="2021" name="G3 (Bethesda)">
        <title>Genomic diversity, chromosomal rearrangements, and interspecies hybridization in the ogataea polymorpha species complex.</title>
        <authorList>
            <person name="Hanson S.J."/>
            <person name="Cinneide E.O."/>
            <person name="Salzberg L.I."/>
            <person name="Wolfe K.H."/>
            <person name="McGowan J."/>
            <person name="Fitzpatrick D.A."/>
            <person name="Matlin K."/>
        </authorList>
    </citation>
    <scope>NUCLEOTIDE SEQUENCE [LARGE SCALE GENOMIC DNA]</scope>
    <source>
        <strain evidence="9">81-436-3</strain>
    </source>
</reference>
<evidence type="ECO:0000256" key="2">
    <source>
        <dbReference type="ARBA" id="ARBA00022723"/>
    </source>
</evidence>
<keyword evidence="3" id="KW-0862">Zinc</keyword>
<feature type="region of interest" description="Disordered" evidence="8">
    <location>
        <begin position="1"/>
        <end position="26"/>
    </location>
</feature>
<accession>A0ABQ7RFA5</accession>
<evidence type="ECO:0008006" key="11">
    <source>
        <dbReference type="Google" id="ProtNLM"/>
    </source>
</evidence>
<gene>
    <name evidence="9" type="ORF">KL946_003223</name>
</gene>
<comment type="subcellular location">
    <subcellularLocation>
        <location evidence="1">Nucleus</location>
    </subcellularLocation>
</comment>
<feature type="region of interest" description="Disordered" evidence="8">
    <location>
        <begin position="396"/>
        <end position="416"/>
    </location>
</feature>